<evidence type="ECO:0000256" key="1">
    <source>
        <dbReference type="ARBA" id="ARBA00004141"/>
    </source>
</evidence>
<keyword evidence="6 8" id="KW-0472">Membrane</keyword>
<keyword evidence="10" id="KW-1185">Reference proteome</keyword>
<proteinExistence type="inferred from homology"/>
<protein>
    <recommendedName>
        <fullName evidence="11">Peptide ABC transporter</fullName>
    </recommendedName>
</protein>
<feature type="transmembrane region" description="Helical" evidence="8">
    <location>
        <begin position="362"/>
        <end position="381"/>
    </location>
</feature>
<dbReference type="RefSeq" id="WP_018081840.1">
    <property type="nucleotide sequence ID" value="NZ_AQWM01000008.1"/>
</dbReference>
<evidence type="ECO:0000256" key="3">
    <source>
        <dbReference type="ARBA" id="ARBA00022692"/>
    </source>
</evidence>
<evidence type="ECO:0000256" key="8">
    <source>
        <dbReference type="SAM" id="Phobius"/>
    </source>
</evidence>
<gene>
    <name evidence="9" type="ORF">ABENE_14315</name>
</gene>
<feature type="transmembrane region" description="Helical" evidence="8">
    <location>
        <begin position="262"/>
        <end position="281"/>
    </location>
</feature>
<dbReference type="InterPro" id="IPR000109">
    <property type="entry name" value="POT_fam"/>
</dbReference>
<keyword evidence="7" id="KW-0813">Transport</keyword>
<dbReference type="InterPro" id="IPR005279">
    <property type="entry name" value="Dipep/tripep_permease"/>
</dbReference>
<dbReference type="EMBL" id="AWGB01000030">
    <property type="protein sequence ID" value="ESQ89358.1"/>
    <property type="molecule type" value="Genomic_DNA"/>
</dbReference>
<keyword evidence="5 8" id="KW-1133">Transmembrane helix</keyword>
<feature type="transmembrane region" description="Helical" evidence="8">
    <location>
        <begin position="196"/>
        <end position="215"/>
    </location>
</feature>
<dbReference type="InterPro" id="IPR018456">
    <property type="entry name" value="PTR2_symporter_CS"/>
</dbReference>
<comment type="subcellular location">
    <subcellularLocation>
        <location evidence="1 7">Membrane</location>
        <topology evidence="1 7">Multi-pass membrane protein</topology>
    </subcellularLocation>
</comment>
<feature type="transmembrane region" description="Helical" evidence="8">
    <location>
        <begin position="593"/>
        <end position="611"/>
    </location>
</feature>
<dbReference type="eggNOG" id="COG3104">
    <property type="taxonomic scope" value="Bacteria"/>
</dbReference>
<dbReference type="PANTHER" id="PTHR11654">
    <property type="entry name" value="OLIGOPEPTIDE TRANSPORTER-RELATED"/>
    <property type="match status" value="1"/>
</dbReference>
<dbReference type="CDD" id="cd17346">
    <property type="entry name" value="MFS_DtpA_like"/>
    <property type="match status" value="1"/>
</dbReference>
<comment type="caution">
    <text evidence="9">The sequence shown here is derived from an EMBL/GenBank/DDBJ whole genome shotgun (WGS) entry which is preliminary data.</text>
</comment>
<dbReference type="PATRIC" id="fig|1121022.4.peg.2911"/>
<dbReference type="SUPFAM" id="SSF103473">
    <property type="entry name" value="MFS general substrate transporter"/>
    <property type="match status" value="1"/>
</dbReference>
<evidence type="ECO:0000256" key="6">
    <source>
        <dbReference type="ARBA" id="ARBA00023136"/>
    </source>
</evidence>
<feature type="transmembrane region" description="Helical" evidence="8">
    <location>
        <begin position="447"/>
        <end position="467"/>
    </location>
</feature>
<keyword evidence="4" id="KW-0571">Peptide transport</keyword>
<evidence type="ECO:0008006" key="11">
    <source>
        <dbReference type="Google" id="ProtNLM"/>
    </source>
</evidence>
<dbReference type="GO" id="GO:1904680">
    <property type="term" value="F:peptide transmembrane transporter activity"/>
    <property type="evidence" value="ECO:0007669"/>
    <property type="project" value="InterPro"/>
</dbReference>
<dbReference type="GO" id="GO:0016020">
    <property type="term" value="C:membrane"/>
    <property type="evidence" value="ECO:0007669"/>
    <property type="project" value="UniProtKB-SubCell"/>
</dbReference>
<accession>V4RD77</accession>
<dbReference type="OrthoDB" id="9772725at2"/>
<dbReference type="PROSITE" id="PS01022">
    <property type="entry name" value="PTR2_1"/>
    <property type="match status" value="1"/>
</dbReference>
<dbReference type="Gene3D" id="1.20.1250.20">
    <property type="entry name" value="MFS general substrate transporter like domains"/>
    <property type="match status" value="2"/>
</dbReference>
<reference evidence="9 10" key="1">
    <citation type="journal article" date="2014" name="Nature">
        <title>Sequential evolution of bacterial morphology by co-option of a developmental regulator.</title>
        <authorList>
            <person name="Jiang C."/>
            <person name="Brown P.J."/>
            <person name="Ducret A."/>
            <person name="Brun Y.V."/>
        </authorList>
    </citation>
    <scope>NUCLEOTIDE SEQUENCE [LARGE SCALE GENOMIC DNA]</scope>
    <source>
        <strain evidence="9 10">DSM 16100</strain>
    </source>
</reference>
<feature type="transmembrane region" description="Helical" evidence="8">
    <location>
        <begin position="97"/>
        <end position="114"/>
    </location>
</feature>
<dbReference type="AlphaFoldDB" id="V4RD77"/>
<keyword evidence="4" id="KW-0653">Protein transport</keyword>
<dbReference type="NCBIfam" id="TIGR00924">
    <property type="entry name" value="yjdL_sub1_fam"/>
    <property type="match status" value="1"/>
</dbReference>
<name>V4RD77_9CAUL</name>
<sequence length="632" mass="69549">MSFIIFAGLLITALTAIPVLMQMRNQPKGLFVCFFAEMWERFSYYGMRALLIYYMTQHFLFDDSRANSQYGSYTTLVYMLPLVGGLVADRWIGTRKAIIFGGLLLVFGHFGMAFEGQPNQQTLTYGGHQYEFVAKGREGERTVRLELDGKLYDYAPTKDGGLEIKDLPTNAPIPAVMPKGSYEFGVKKMTPWAENAFFLSISLIVMGVGFLKPNISSLVGQLYKDRDPRRDSGFQLYYFGINMGSFWAAILCGFLGNKYGWWAGFGLAGIGMLTGLVWFVLGRKWLEGKGEAPDPVAVKTKVGGVMSKEWLIYAVGIIFIPVVFLLIQHNDYVRLVLLASFTLIMIYIVFQMVTKFNRVENYRLGLAMVLTLASVVFWSLFEQAGSSLSLFAERNTNLNLLSEPITFLMMGKTIILASTEQLAGMSYVAKDSLWIEMGITASNTQSFNAGFILIFAPIFAAIFSFLARRKQDPDPVKKFAFGLTCAGLGFLVLVWASPLADGAFKLPLIFLMLTYLIHTLGELAVSPVGLSQQTKLSPVTLVSTMMAVWFLGTSGGQYLAGWIAGMAGTETVGGKVLDAGAALQTSLKTFNTIGWTGIGLGIAFFLISFLIKGWAHGASDTDAPVEEGLADK</sequence>
<evidence type="ECO:0000313" key="10">
    <source>
        <dbReference type="Proteomes" id="UP000017837"/>
    </source>
</evidence>
<dbReference type="GO" id="GO:0006857">
    <property type="term" value="P:oligopeptide transport"/>
    <property type="evidence" value="ECO:0007669"/>
    <property type="project" value="InterPro"/>
</dbReference>
<dbReference type="STRING" id="1121022.GCA_000376105_02174"/>
<feature type="transmembrane region" description="Helical" evidence="8">
    <location>
        <begin position="310"/>
        <end position="327"/>
    </location>
</feature>
<organism evidence="9 10">
    <name type="scientific">Asticcacaulis benevestitus DSM 16100 = ATCC BAA-896</name>
    <dbReference type="NCBI Taxonomy" id="1121022"/>
    <lineage>
        <taxon>Bacteria</taxon>
        <taxon>Pseudomonadati</taxon>
        <taxon>Pseudomonadota</taxon>
        <taxon>Alphaproteobacteria</taxon>
        <taxon>Caulobacterales</taxon>
        <taxon>Caulobacteraceae</taxon>
        <taxon>Asticcacaulis</taxon>
    </lineage>
</organism>
<keyword evidence="3 7" id="KW-0812">Transmembrane</keyword>
<dbReference type="Proteomes" id="UP000017837">
    <property type="component" value="Unassembled WGS sequence"/>
</dbReference>
<evidence type="ECO:0000256" key="7">
    <source>
        <dbReference type="RuleBase" id="RU003755"/>
    </source>
</evidence>
<feature type="transmembrane region" description="Helical" evidence="8">
    <location>
        <begin position="506"/>
        <end position="524"/>
    </location>
</feature>
<dbReference type="InterPro" id="IPR036259">
    <property type="entry name" value="MFS_trans_sf"/>
</dbReference>
<comment type="similarity">
    <text evidence="2 7">Belongs to the major facilitator superfamily. Proton-dependent oligopeptide transporter (POT/PTR) (TC 2.A.17) family.</text>
</comment>
<feature type="transmembrane region" description="Helical" evidence="8">
    <location>
        <begin position="70"/>
        <end position="88"/>
    </location>
</feature>
<evidence type="ECO:0000256" key="4">
    <source>
        <dbReference type="ARBA" id="ARBA00022856"/>
    </source>
</evidence>
<evidence type="ECO:0000313" key="9">
    <source>
        <dbReference type="EMBL" id="ESQ89358.1"/>
    </source>
</evidence>
<dbReference type="Pfam" id="PF00854">
    <property type="entry name" value="PTR2"/>
    <property type="match status" value="2"/>
</dbReference>
<feature type="transmembrane region" description="Helical" evidence="8">
    <location>
        <begin position="236"/>
        <end position="256"/>
    </location>
</feature>
<feature type="transmembrane region" description="Helical" evidence="8">
    <location>
        <begin position="479"/>
        <end position="500"/>
    </location>
</feature>
<feature type="transmembrane region" description="Helical" evidence="8">
    <location>
        <begin position="333"/>
        <end position="350"/>
    </location>
</feature>
<evidence type="ECO:0000256" key="5">
    <source>
        <dbReference type="ARBA" id="ARBA00022989"/>
    </source>
</evidence>
<dbReference type="PROSITE" id="PS01023">
    <property type="entry name" value="PTR2_2"/>
    <property type="match status" value="1"/>
</dbReference>
<evidence type="ECO:0000256" key="2">
    <source>
        <dbReference type="ARBA" id="ARBA00005982"/>
    </source>
</evidence>